<feature type="transmembrane region" description="Helical" evidence="1">
    <location>
        <begin position="181"/>
        <end position="201"/>
    </location>
</feature>
<gene>
    <name evidence="2" type="ORF">MIN45_P0884</name>
</gene>
<evidence type="ECO:0000313" key="2">
    <source>
        <dbReference type="EMBL" id="BCX88515.1"/>
    </source>
</evidence>
<dbReference type="AlphaFoldDB" id="A0AAU9C7V8"/>
<name>A0AAU9C7V8_9GAMM</name>
<keyword evidence="2" id="KW-0503">Monooxygenase</keyword>
<dbReference type="NCBIfam" id="TIGR03078">
    <property type="entry name" value="CH4_NH3mon_ox_C"/>
    <property type="match status" value="1"/>
</dbReference>
<dbReference type="GO" id="GO:0004497">
    <property type="term" value="F:monooxygenase activity"/>
    <property type="evidence" value="ECO:0007669"/>
    <property type="project" value="UniProtKB-KW"/>
</dbReference>
<evidence type="ECO:0000313" key="3">
    <source>
        <dbReference type="Proteomes" id="UP001321450"/>
    </source>
</evidence>
<organism evidence="2 3">
    <name type="scientific">Methylomarinovum tepidoasis</name>
    <dbReference type="NCBI Taxonomy" id="2840183"/>
    <lineage>
        <taxon>Bacteria</taxon>
        <taxon>Pseudomonadati</taxon>
        <taxon>Pseudomonadota</taxon>
        <taxon>Gammaproteobacteria</taxon>
        <taxon>Methylococcales</taxon>
        <taxon>Methylothermaceae</taxon>
        <taxon>Methylomarinovum</taxon>
    </lineage>
</organism>
<feature type="transmembrane region" description="Helical" evidence="1">
    <location>
        <begin position="59"/>
        <end position="83"/>
    </location>
</feature>
<dbReference type="RefSeq" id="WP_286293661.1">
    <property type="nucleotide sequence ID" value="NZ_AP024718.1"/>
</dbReference>
<evidence type="ECO:0000256" key="1">
    <source>
        <dbReference type="SAM" id="Phobius"/>
    </source>
</evidence>
<feature type="transmembrane region" description="Helical" evidence="1">
    <location>
        <begin position="221"/>
        <end position="242"/>
    </location>
</feature>
<feature type="transmembrane region" description="Helical" evidence="1">
    <location>
        <begin position="150"/>
        <end position="169"/>
    </location>
</feature>
<keyword evidence="1" id="KW-1133">Transmembrane helix</keyword>
<dbReference type="NCBIfam" id="NF041641">
    <property type="entry name" value="AmoC_BACT"/>
    <property type="match status" value="1"/>
</dbReference>
<proteinExistence type="predicted"/>
<feature type="transmembrane region" description="Helical" evidence="1">
    <location>
        <begin position="104"/>
        <end position="121"/>
    </location>
</feature>
<keyword evidence="2" id="KW-0560">Oxidoreductase</keyword>
<keyword evidence="1" id="KW-0472">Membrane</keyword>
<dbReference type="Gene3D" id="1.20.1050.50">
    <property type="entry name" value="Particulate methane monooxygenase subunit c2. Chain: C"/>
    <property type="match status" value="1"/>
</dbReference>
<dbReference type="InterPro" id="IPR006980">
    <property type="entry name" value="NH3_CH4_mOase_C"/>
</dbReference>
<reference evidence="3" key="1">
    <citation type="journal article" date="2024" name="Int. J. Syst. Evol. Microbiol.">
        <title>Methylomarinovum tepidoasis sp. nov., a moderately thermophilic methanotroph of the family Methylothermaceae isolated from a deep-sea hydrothermal field.</title>
        <authorList>
            <person name="Hirayama H."/>
            <person name="Takaki Y."/>
            <person name="Abe M."/>
            <person name="Miyazaki M."/>
            <person name="Uematsu K."/>
            <person name="Matsui Y."/>
            <person name="Takai K."/>
        </authorList>
    </citation>
    <scope>NUCLEOTIDE SEQUENCE [LARGE SCALE GENOMIC DNA]</scope>
    <source>
        <strain evidence="3">IN45</strain>
    </source>
</reference>
<dbReference type="InterPro" id="IPR023349">
    <property type="entry name" value="NH3_CH4_mOase_C_sf"/>
</dbReference>
<protein>
    <submittedName>
        <fullName evidence="2">Methane/ammonia monooxygenase subunit C</fullName>
    </submittedName>
</protein>
<keyword evidence="1" id="KW-0812">Transmembrane</keyword>
<keyword evidence="3" id="KW-1185">Reference proteome</keyword>
<dbReference type="KEGG" id="meiy:MIN45_P0884"/>
<feature type="transmembrane region" description="Helical" evidence="1">
    <location>
        <begin position="21"/>
        <end position="39"/>
    </location>
</feature>
<accession>A0AAU9C7V8</accession>
<sequence>MAATTQAVATAQEKPLLNVRWLAFAILIYSVFYAWVRWYEGVYGWSAGLDSFAPEFETYWMNFLYIEIVAEVITASVLWGYLWRTRDRNVEAIAGTREELRRNFTHLVWLVAYAWAIYWGASYFTEQDGTWHQTIVRDTDFTPSHIIEFYLSYPIYIITGFAAFIYAHTRLPYWNYQKKGLSLPYLISVVGPFMILPNVGLNEWGHTFWFMEELFVAPLHYGFVVFGWFALAILGLLLQVFASFLNLIGKPLCGEVYDQAVARVGEDQAVWTD</sequence>
<dbReference type="CDD" id="cd19412">
    <property type="entry name" value="pMMO-AMO_C"/>
    <property type="match status" value="1"/>
</dbReference>
<dbReference type="EMBL" id="AP024718">
    <property type="protein sequence ID" value="BCX88515.1"/>
    <property type="molecule type" value="Genomic_DNA"/>
</dbReference>
<dbReference type="Proteomes" id="UP001321450">
    <property type="component" value="Chromosome"/>
</dbReference>
<dbReference type="Pfam" id="PF04896">
    <property type="entry name" value="AmoC"/>
    <property type="match status" value="1"/>
</dbReference>